<protein>
    <submittedName>
        <fullName evidence="1">Uncharacterized protein</fullName>
    </submittedName>
</protein>
<keyword evidence="2" id="KW-1185">Reference proteome</keyword>
<name>E5XLN4_SEGRC</name>
<sequence length="77" mass="8639">MDRQLAEMRALITEFGALTDRTLDFTLPVEELTAAITARGAVMDQMTQISREMGIDTELMRIEALGHKLTREADQAE</sequence>
<dbReference type="AlphaFoldDB" id="E5XLN4"/>
<gene>
    <name evidence="1" type="ORF">HMPREF9336_00403</name>
</gene>
<accession>E5XLN4</accession>
<dbReference type="Proteomes" id="UP000004816">
    <property type="component" value="Unassembled WGS sequence"/>
</dbReference>
<evidence type="ECO:0000313" key="1">
    <source>
        <dbReference type="EMBL" id="EFV14712.2"/>
    </source>
</evidence>
<evidence type="ECO:0000313" key="2">
    <source>
        <dbReference type="Proteomes" id="UP000004816"/>
    </source>
</evidence>
<comment type="caution">
    <text evidence="1">The sequence shown here is derived from an EMBL/GenBank/DDBJ whole genome shotgun (WGS) entry which is preliminary data.</text>
</comment>
<dbReference type="EMBL" id="ACZI02000003">
    <property type="protein sequence ID" value="EFV14712.2"/>
    <property type="molecule type" value="Genomic_DNA"/>
</dbReference>
<proteinExistence type="predicted"/>
<reference evidence="1 2" key="1">
    <citation type="journal article" date="2011" name="Stand. Genomic Sci.">
        <title>High quality draft genome sequence of Segniliparus rugosus CDC 945(T)= (ATCC BAA-974(T)).</title>
        <authorList>
            <person name="Earl A.M."/>
            <person name="Desjardins C.A."/>
            <person name="Fitzgerald M.G."/>
            <person name="Arachchi H.M."/>
            <person name="Zeng Q."/>
            <person name="Mehta T."/>
            <person name="Griggs A."/>
            <person name="Birren B.W."/>
            <person name="Toney N.C."/>
            <person name="Carr J."/>
            <person name="Posey J."/>
            <person name="Butler W.R."/>
        </authorList>
    </citation>
    <scope>NUCLEOTIDE SEQUENCE [LARGE SCALE GENOMIC DNA]</scope>
    <source>
        <strain evidence="2">ATCC BAA-974 / DSM 45345 / CCUG 50838 / CIP 108380 / JCM 13579 / CDC 945</strain>
    </source>
</reference>
<dbReference type="STRING" id="679197.HMPREF9336_00403"/>
<organism evidence="1 2">
    <name type="scientific">Segniliparus rugosus (strain ATCC BAA-974 / DSM 45345 / CCUG 50838 / CIP 108380 / JCM 13579 / CDC 945)</name>
    <dbReference type="NCBI Taxonomy" id="679197"/>
    <lineage>
        <taxon>Bacteria</taxon>
        <taxon>Bacillati</taxon>
        <taxon>Actinomycetota</taxon>
        <taxon>Actinomycetes</taxon>
        <taxon>Mycobacteriales</taxon>
        <taxon>Segniliparaceae</taxon>
        <taxon>Segniliparus</taxon>
    </lineage>
</organism>
<dbReference type="HOGENOM" id="CLU_2636028_0_0_11"/>